<organism evidence="1">
    <name type="scientific">viral metagenome</name>
    <dbReference type="NCBI Taxonomy" id="1070528"/>
    <lineage>
        <taxon>unclassified sequences</taxon>
        <taxon>metagenomes</taxon>
        <taxon>organismal metagenomes</taxon>
    </lineage>
</organism>
<gene>
    <name evidence="1" type="ORF">TM448A06198_0003</name>
</gene>
<dbReference type="EMBL" id="MT144550">
    <property type="protein sequence ID" value="QJA54916.1"/>
    <property type="molecule type" value="Genomic_DNA"/>
</dbReference>
<dbReference type="AlphaFoldDB" id="A0A6H2A3Z4"/>
<name>A0A6H2A3Z4_9ZZZZ</name>
<accession>A0A6H2A3Z4</accession>
<reference evidence="1" key="1">
    <citation type="submission" date="2020-03" db="EMBL/GenBank/DDBJ databases">
        <title>The deep terrestrial virosphere.</title>
        <authorList>
            <person name="Holmfeldt K."/>
            <person name="Nilsson E."/>
            <person name="Simone D."/>
            <person name="Lopez-Fernandez M."/>
            <person name="Wu X."/>
            <person name="de Brujin I."/>
            <person name="Lundin D."/>
            <person name="Andersson A."/>
            <person name="Bertilsson S."/>
            <person name="Dopson M."/>
        </authorList>
    </citation>
    <scope>NUCLEOTIDE SEQUENCE</scope>
    <source>
        <strain evidence="1">TM448A06198</strain>
    </source>
</reference>
<protein>
    <submittedName>
        <fullName evidence="1">Uncharacterized protein</fullName>
    </submittedName>
</protein>
<sequence length="59" mass="6938">MKDFKAITRCAIDHCHILQPDATNFIFVLLECEGCPERNYCIKVKRTIEVEVNKRRSIK</sequence>
<evidence type="ECO:0000313" key="1">
    <source>
        <dbReference type="EMBL" id="QJA54916.1"/>
    </source>
</evidence>
<proteinExistence type="predicted"/>